<dbReference type="AlphaFoldDB" id="A0A804PQ02"/>
<dbReference type="Gene3D" id="3.40.640.10">
    <property type="entry name" value="Type I PLP-dependent aspartate aminotransferase-like (Major domain)"/>
    <property type="match status" value="1"/>
</dbReference>
<sequence>MKLQERDLDAYARKRWFTMGFLHKAAAIPRGSVPVRSLCMVTQVEDTKSILKLVALDALKVFDQMSSPDSDICQEAHTLVASSRNLLFPGFVSCVETGMMQKQNNDNLVALTVTYLLTHGVYEEGIDEIGKIIHENGSQVYMEGAKMNA</sequence>
<dbReference type="GO" id="GO:0006546">
    <property type="term" value="P:glycine catabolic process"/>
    <property type="evidence" value="ECO:0007669"/>
    <property type="project" value="InterPro"/>
</dbReference>
<protein>
    <submittedName>
        <fullName evidence="1">Uncharacterized protein</fullName>
    </submittedName>
</protein>
<dbReference type="InterPro" id="IPR020581">
    <property type="entry name" value="GDC_P"/>
</dbReference>
<dbReference type="EnsemblPlants" id="Zm00001eb259850_T001">
    <property type="protein sequence ID" value="Zm00001eb259850_P001"/>
    <property type="gene ID" value="Zm00001eb259850"/>
</dbReference>
<proteinExistence type="predicted"/>
<keyword evidence="2" id="KW-1185">Reference proteome</keyword>
<dbReference type="InParanoid" id="A0A804PQ02"/>
<evidence type="ECO:0000313" key="1">
    <source>
        <dbReference type="EnsemblPlants" id="Zm00001eb259850_P001"/>
    </source>
</evidence>
<reference evidence="1" key="3">
    <citation type="submission" date="2021-05" db="UniProtKB">
        <authorList>
            <consortium name="EnsemblPlants"/>
        </authorList>
    </citation>
    <scope>IDENTIFICATION</scope>
    <source>
        <strain evidence="1">cv. B73</strain>
    </source>
</reference>
<accession>A0A804PQ02</accession>
<dbReference type="PANTHER" id="PTHR11773:SF1">
    <property type="entry name" value="GLYCINE DEHYDROGENASE (DECARBOXYLATING), MITOCHONDRIAL"/>
    <property type="match status" value="1"/>
</dbReference>
<dbReference type="GO" id="GO:0004375">
    <property type="term" value="F:glycine dehydrogenase (decarboxylating) activity"/>
    <property type="evidence" value="ECO:0007669"/>
    <property type="project" value="InterPro"/>
</dbReference>
<reference evidence="2" key="1">
    <citation type="journal article" date="2009" name="Science">
        <title>The B73 maize genome: complexity, diversity, and dynamics.</title>
        <authorList>
            <person name="Schnable P.S."/>
            <person name="Ware D."/>
            <person name="Fulton R.S."/>
            <person name="Stein J.C."/>
            <person name="Wei F."/>
            <person name="Pasternak S."/>
            <person name="Liang C."/>
            <person name="Zhang J."/>
            <person name="Fulton L."/>
            <person name="Graves T.A."/>
            <person name="Minx P."/>
            <person name="Reily A.D."/>
            <person name="Courtney L."/>
            <person name="Kruchowski S.S."/>
            <person name="Tomlinson C."/>
            <person name="Strong C."/>
            <person name="Delehaunty K."/>
            <person name="Fronick C."/>
            <person name="Courtney B."/>
            <person name="Rock S.M."/>
            <person name="Belter E."/>
            <person name="Du F."/>
            <person name="Kim K."/>
            <person name="Abbott R.M."/>
            <person name="Cotton M."/>
            <person name="Levy A."/>
            <person name="Marchetto P."/>
            <person name="Ochoa K."/>
            <person name="Jackson S.M."/>
            <person name="Gillam B."/>
            <person name="Chen W."/>
            <person name="Yan L."/>
            <person name="Higginbotham J."/>
            <person name="Cardenas M."/>
            <person name="Waligorski J."/>
            <person name="Applebaum E."/>
            <person name="Phelps L."/>
            <person name="Falcone J."/>
            <person name="Kanchi K."/>
            <person name="Thane T."/>
            <person name="Scimone A."/>
            <person name="Thane N."/>
            <person name="Henke J."/>
            <person name="Wang T."/>
            <person name="Ruppert J."/>
            <person name="Shah N."/>
            <person name="Rotter K."/>
            <person name="Hodges J."/>
            <person name="Ingenthron E."/>
            <person name="Cordes M."/>
            <person name="Kohlberg S."/>
            <person name="Sgro J."/>
            <person name="Delgado B."/>
            <person name="Mead K."/>
            <person name="Chinwalla A."/>
            <person name="Leonard S."/>
            <person name="Crouse K."/>
            <person name="Collura K."/>
            <person name="Kudrna D."/>
            <person name="Currie J."/>
            <person name="He R."/>
            <person name="Angelova A."/>
            <person name="Rajasekar S."/>
            <person name="Mueller T."/>
            <person name="Lomeli R."/>
            <person name="Scara G."/>
            <person name="Ko A."/>
            <person name="Delaney K."/>
            <person name="Wissotski M."/>
            <person name="Lopez G."/>
            <person name="Campos D."/>
            <person name="Braidotti M."/>
            <person name="Ashley E."/>
            <person name="Golser W."/>
            <person name="Kim H."/>
            <person name="Lee S."/>
            <person name="Lin J."/>
            <person name="Dujmic Z."/>
            <person name="Kim W."/>
            <person name="Talag J."/>
            <person name="Zuccolo A."/>
            <person name="Fan C."/>
            <person name="Sebastian A."/>
            <person name="Kramer M."/>
            <person name="Spiegel L."/>
            <person name="Nascimento L."/>
            <person name="Zutavern T."/>
            <person name="Miller B."/>
            <person name="Ambroise C."/>
            <person name="Muller S."/>
            <person name="Spooner W."/>
            <person name="Narechania A."/>
            <person name="Ren L."/>
            <person name="Wei S."/>
            <person name="Kumari S."/>
            <person name="Faga B."/>
            <person name="Levy M.J."/>
            <person name="McMahan L."/>
            <person name="Van Buren P."/>
            <person name="Vaughn M.W."/>
            <person name="Ying K."/>
            <person name="Yeh C.-T."/>
            <person name="Emrich S.J."/>
            <person name="Jia Y."/>
            <person name="Kalyanaraman A."/>
            <person name="Hsia A.-P."/>
            <person name="Barbazuk W.B."/>
            <person name="Baucom R.S."/>
            <person name="Brutnell T.P."/>
            <person name="Carpita N.C."/>
            <person name="Chaparro C."/>
            <person name="Chia J.-M."/>
            <person name="Deragon J.-M."/>
            <person name="Estill J.C."/>
            <person name="Fu Y."/>
            <person name="Jeddeloh J.A."/>
            <person name="Han Y."/>
            <person name="Lee H."/>
            <person name="Li P."/>
            <person name="Lisch D.R."/>
            <person name="Liu S."/>
            <person name="Liu Z."/>
            <person name="Nagel D.H."/>
            <person name="McCann M.C."/>
            <person name="SanMiguel P."/>
            <person name="Myers A.M."/>
            <person name="Nettleton D."/>
            <person name="Nguyen J."/>
            <person name="Penning B.W."/>
            <person name="Ponnala L."/>
            <person name="Schneider K.L."/>
            <person name="Schwartz D.C."/>
            <person name="Sharma A."/>
            <person name="Soderlund C."/>
            <person name="Springer N.M."/>
            <person name="Sun Q."/>
            <person name="Wang H."/>
            <person name="Waterman M."/>
            <person name="Westerman R."/>
            <person name="Wolfgruber T.K."/>
            <person name="Yang L."/>
            <person name="Yu Y."/>
            <person name="Zhang L."/>
            <person name="Zhou S."/>
            <person name="Zhu Q."/>
            <person name="Bennetzen J.L."/>
            <person name="Dawe R.K."/>
            <person name="Jiang J."/>
            <person name="Jiang N."/>
            <person name="Presting G.G."/>
            <person name="Wessler S.R."/>
            <person name="Aluru S."/>
            <person name="Martienssen R.A."/>
            <person name="Clifton S.W."/>
            <person name="McCombie W.R."/>
            <person name="Wing R.A."/>
            <person name="Wilson R.K."/>
        </authorList>
    </citation>
    <scope>NUCLEOTIDE SEQUENCE [LARGE SCALE GENOMIC DNA]</scope>
    <source>
        <strain evidence="2">cv. B73</strain>
    </source>
</reference>
<reference evidence="1" key="2">
    <citation type="submission" date="2019-07" db="EMBL/GenBank/DDBJ databases">
        <authorList>
            <person name="Seetharam A."/>
            <person name="Woodhouse M."/>
            <person name="Cannon E."/>
        </authorList>
    </citation>
    <scope>NUCLEOTIDE SEQUENCE [LARGE SCALE GENOMIC DNA]</scope>
    <source>
        <strain evidence="1">cv. B73</strain>
    </source>
</reference>
<dbReference type="PANTHER" id="PTHR11773">
    <property type="entry name" value="GLYCINE DEHYDROGENASE, DECARBOXYLATING"/>
    <property type="match status" value="1"/>
</dbReference>
<evidence type="ECO:0000313" key="2">
    <source>
        <dbReference type="Proteomes" id="UP000007305"/>
    </source>
</evidence>
<dbReference type="Gramene" id="Zm00001eb259850_T001">
    <property type="protein sequence ID" value="Zm00001eb259850_P001"/>
    <property type="gene ID" value="Zm00001eb259850"/>
</dbReference>
<dbReference type="Proteomes" id="UP000007305">
    <property type="component" value="Chromosome 6"/>
</dbReference>
<organism evidence="1 2">
    <name type="scientific">Zea mays</name>
    <name type="common">Maize</name>
    <dbReference type="NCBI Taxonomy" id="4577"/>
    <lineage>
        <taxon>Eukaryota</taxon>
        <taxon>Viridiplantae</taxon>
        <taxon>Streptophyta</taxon>
        <taxon>Embryophyta</taxon>
        <taxon>Tracheophyta</taxon>
        <taxon>Spermatophyta</taxon>
        <taxon>Magnoliopsida</taxon>
        <taxon>Liliopsida</taxon>
        <taxon>Poales</taxon>
        <taxon>Poaceae</taxon>
        <taxon>PACMAD clade</taxon>
        <taxon>Panicoideae</taxon>
        <taxon>Andropogonodae</taxon>
        <taxon>Andropogoneae</taxon>
        <taxon>Tripsacinae</taxon>
        <taxon>Zea</taxon>
    </lineage>
</organism>
<name>A0A804PQ02_MAIZE</name>
<dbReference type="InterPro" id="IPR015421">
    <property type="entry name" value="PyrdxlP-dep_Trfase_major"/>
</dbReference>